<dbReference type="RefSeq" id="WP_085052320.1">
    <property type="nucleotide sequence ID" value="NZ_LNQR01000060.1"/>
</dbReference>
<keyword evidence="5" id="KW-0862">Zinc</keyword>
<dbReference type="SUPFAM" id="SSF52540">
    <property type="entry name" value="P-loop containing nucleoside triphosphate hydrolases"/>
    <property type="match status" value="1"/>
</dbReference>
<gene>
    <name evidence="9" type="primary">priA</name>
    <name evidence="9" type="ORF">ASN18_1701</name>
</gene>
<dbReference type="EC" id="3.6.4.-" evidence="9"/>
<feature type="domain" description="Primosomal protein N' 3' DNA-binding" evidence="8">
    <location>
        <begin position="12"/>
        <end position="101"/>
    </location>
</feature>
<evidence type="ECO:0000256" key="3">
    <source>
        <dbReference type="ARBA" id="ARBA00022723"/>
    </source>
</evidence>
<keyword evidence="2" id="KW-0235">DNA replication</keyword>
<protein>
    <submittedName>
        <fullName evidence="9">Primosomal protein N</fullName>
        <ecNumber evidence="9">3.6.4.-</ecNumber>
    </submittedName>
</protein>
<dbReference type="InterPro" id="IPR041222">
    <property type="entry name" value="PriA_3primeBD"/>
</dbReference>
<evidence type="ECO:0000259" key="8">
    <source>
        <dbReference type="Pfam" id="PF17764"/>
    </source>
</evidence>
<evidence type="ECO:0000256" key="2">
    <source>
        <dbReference type="ARBA" id="ARBA00022705"/>
    </source>
</evidence>
<sequence length="632" mass="70753">MLTIDILFPLNLRPLTYICPVDLEGSAVPGVLVYAPLKTKVKMGIIYDITPNYTGKTDSLKEITGIAVNRSALSQEMMTLIRWIADYYFSEPGLVLSFVLPQVFFSDKQDTATRRISEMPKTAFKPLKIKKEELLSIANAANTGRAVLLHTPSYDYQLSYICKVAKAAALILCPTIEEVKYLGSVFFDTTGIRPILVHGDLTAAQRLSVAGEASNTKSPIVIGTMSGALFPFIKPSLIIITDEHSPYYKHERTPRYNARDVAVMRGKLENTPVVLMSSCPSSDSYFKTTTNEYGFYKPVSTQKMPQISLMATRSFKKLIPDRITTSIANAAEKGSKSFVYINKKGYSTIICKDCGTVEKCPRCRAMLTFHEDKSMRCQRCGFTTKPRDFCPVCSGLDLREVSPGSQRLEQFIKEKTGLTPVRIDRDTAKTPAIFKRMAKKALESPVIVGTKLSLNKIVFNKHFKILAAVNPDVYFSFPDYLSAERLYQDVLVMAEMTGNAGKAGMNGRIYLLTALKDEPTYKFLEDYDYEGFITNELKKRKELNYPPYWKMASIEFHYNDIKLDIKLDGHPGAVEVLGPVQSDELIKGYTQSTHMIIKAKDSAALAGAVLSLKNIIKQEYPKKKIRLVIDPA</sequence>
<dbReference type="Gene3D" id="3.40.50.300">
    <property type="entry name" value="P-loop containing nucleotide triphosphate hydrolases"/>
    <property type="match status" value="1"/>
</dbReference>
<dbReference type="PANTHER" id="PTHR30580:SF0">
    <property type="entry name" value="PRIMOSOMAL PROTEIN N"/>
    <property type="match status" value="1"/>
</dbReference>
<comment type="caution">
    <text evidence="9">The sequence shown here is derived from an EMBL/GenBank/DDBJ whole genome shotgun (WGS) entry which is preliminary data.</text>
</comment>
<keyword evidence="9" id="KW-0378">Hydrolase</keyword>
<evidence type="ECO:0000256" key="5">
    <source>
        <dbReference type="ARBA" id="ARBA00022833"/>
    </source>
</evidence>
<dbReference type="EMBL" id="LNQR01000060">
    <property type="protein sequence ID" value="KWT85567.1"/>
    <property type="molecule type" value="Genomic_DNA"/>
</dbReference>
<keyword evidence="7" id="KW-0238">DNA-binding</keyword>
<dbReference type="Gene3D" id="3.40.1440.60">
    <property type="entry name" value="PriA, 3(prime) DNA-binding domain"/>
    <property type="match status" value="1"/>
</dbReference>
<dbReference type="InterPro" id="IPR005259">
    <property type="entry name" value="PriA"/>
</dbReference>
<keyword evidence="6" id="KW-0067">ATP-binding</keyword>
<dbReference type="GO" id="GO:0016787">
    <property type="term" value="F:hydrolase activity"/>
    <property type="evidence" value="ECO:0007669"/>
    <property type="project" value="UniProtKB-KW"/>
</dbReference>
<keyword evidence="10" id="KW-1185">Reference proteome</keyword>
<dbReference type="Pfam" id="PF17764">
    <property type="entry name" value="PriA_3primeBD"/>
    <property type="match status" value="1"/>
</dbReference>
<evidence type="ECO:0000313" key="10">
    <source>
        <dbReference type="Proteomes" id="UP000060487"/>
    </source>
</evidence>
<dbReference type="Proteomes" id="UP000060487">
    <property type="component" value="Unassembled WGS sequence"/>
</dbReference>
<evidence type="ECO:0000256" key="6">
    <source>
        <dbReference type="ARBA" id="ARBA00022840"/>
    </source>
</evidence>
<reference evidence="9 10" key="1">
    <citation type="submission" date="2015-11" db="EMBL/GenBank/DDBJ databases">
        <authorList>
            <person name="Lin W."/>
        </authorList>
    </citation>
    <scope>NUCLEOTIDE SEQUENCE [LARGE SCALE GENOMIC DNA]</scope>
    <source>
        <strain evidence="9 10">HCH-1</strain>
    </source>
</reference>
<name>A0ABR5SF78_9BACT</name>
<keyword evidence="3" id="KW-0479">Metal-binding</keyword>
<evidence type="ECO:0000256" key="4">
    <source>
        <dbReference type="ARBA" id="ARBA00022741"/>
    </source>
</evidence>
<evidence type="ECO:0000256" key="1">
    <source>
        <dbReference type="ARBA" id="ARBA00022515"/>
    </source>
</evidence>
<keyword evidence="4" id="KW-0547">Nucleotide-binding</keyword>
<dbReference type="NCBIfam" id="TIGR00595">
    <property type="entry name" value="priA"/>
    <property type="match status" value="1"/>
</dbReference>
<accession>A0ABR5SF78</accession>
<evidence type="ECO:0000313" key="9">
    <source>
        <dbReference type="EMBL" id="KWT85567.1"/>
    </source>
</evidence>
<organism evidence="9 10">
    <name type="scientific">Candidatus Magnetominusculus xianensis</name>
    <dbReference type="NCBI Taxonomy" id="1748249"/>
    <lineage>
        <taxon>Bacteria</taxon>
        <taxon>Pseudomonadati</taxon>
        <taxon>Nitrospirota</taxon>
        <taxon>Nitrospiria</taxon>
        <taxon>Nitrospirales</taxon>
        <taxon>Nitrospiraceae</taxon>
        <taxon>Candidatus Magnetominusculus</taxon>
    </lineage>
</organism>
<dbReference type="InterPro" id="IPR042115">
    <property type="entry name" value="PriA_3primeBD_sf"/>
</dbReference>
<evidence type="ECO:0000256" key="7">
    <source>
        <dbReference type="ARBA" id="ARBA00023125"/>
    </source>
</evidence>
<dbReference type="InterPro" id="IPR027417">
    <property type="entry name" value="P-loop_NTPase"/>
</dbReference>
<dbReference type="PANTHER" id="PTHR30580">
    <property type="entry name" value="PRIMOSOMAL PROTEIN N"/>
    <property type="match status" value="1"/>
</dbReference>
<keyword evidence="1" id="KW-0639">Primosome</keyword>
<proteinExistence type="predicted"/>